<dbReference type="AlphaFoldDB" id="A0A9D7XTM9"/>
<accession>A0A9D7XTM9</accession>
<evidence type="ECO:0000256" key="1">
    <source>
        <dbReference type="SAM" id="Coils"/>
    </source>
</evidence>
<proteinExistence type="predicted"/>
<evidence type="ECO:0000313" key="3">
    <source>
        <dbReference type="Proteomes" id="UP000808337"/>
    </source>
</evidence>
<sequence>MKKTRQMKFEELDEFGKDLKRLLKKYRTLESDLDVVRQDLTDEPGEHPPFSYRIEGLGLKTCVIKVKKIACRAMKGRGVNSGLRLIYAWYEEELRIVFVELYFKGEKDMEDRERIFKHFN</sequence>
<dbReference type="EMBL" id="JADKGY010000029">
    <property type="protein sequence ID" value="MBK9983893.1"/>
    <property type="molecule type" value="Genomic_DNA"/>
</dbReference>
<organism evidence="2 3">
    <name type="scientific">Candidatus Opimibacter skivensis</name>
    <dbReference type="NCBI Taxonomy" id="2982028"/>
    <lineage>
        <taxon>Bacteria</taxon>
        <taxon>Pseudomonadati</taxon>
        <taxon>Bacteroidota</taxon>
        <taxon>Saprospiria</taxon>
        <taxon>Saprospirales</taxon>
        <taxon>Saprospiraceae</taxon>
        <taxon>Candidatus Opimibacter</taxon>
    </lineage>
</organism>
<evidence type="ECO:0000313" key="2">
    <source>
        <dbReference type="EMBL" id="MBK9983893.1"/>
    </source>
</evidence>
<dbReference type="Proteomes" id="UP000808337">
    <property type="component" value="Unassembled WGS sequence"/>
</dbReference>
<evidence type="ECO:0008006" key="4">
    <source>
        <dbReference type="Google" id="ProtNLM"/>
    </source>
</evidence>
<reference evidence="2 3" key="1">
    <citation type="submission" date="2020-10" db="EMBL/GenBank/DDBJ databases">
        <title>Connecting structure to function with the recovery of over 1000 high-quality activated sludge metagenome-assembled genomes encoding full-length rRNA genes using long-read sequencing.</title>
        <authorList>
            <person name="Singleton C.M."/>
            <person name="Petriglieri F."/>
            <person name="Kristensen J.M."/>
            <person name="Kirkegaard R.H."/>
            <person name="Michaelsen T.Y."/>
            <person name="Andersen M.H."/>
            <person name="Karst S.M."/>
            <person name="Dueholm M.S."/>
            <person name="Nielsen P.H."/>
            <person name="Albertsen M."/>
        </authorList>
    </citation>
    <scope>NUCLEOTIDE SEQUENCE [LARGE SCALE GENOMIC DNA]</scope>
    <source>
        <strain evidence="2">Ribe_18-Q3-R11-54_MAXAC.273</strain>
    </source>
</reference>
<feature type="coiled-coil region" evidence="1">
    <location>
        <begin position="12"/>
        <end position="39"/>
    </location>
</feature>
<gene>
    <name evidence="2" type="ORF">IPP15_16255</name>
</gene>
<protein>
    <recommendedName>
        <fullName evidence="4">Addiction module toxin RelE</fullName>
    </recommendedName>
</protein>
<comment type="caution">
    <text evidence="2">The sequence shown here is derived from an EMBL/GenBank/DDBJ whole genome shotgun (WGS) entry which is preliminary data.</text>
</comment>
<keyword evidence="1" id="KW-0175">Coiled coil</keyword>
<name>A0A9D7XTM9_9BACT</name>